<protein>
    <recommendedName>
        <fullName evidence="4">HAT C-terminal dimerisation domain-containing protein</fullName>
    </recommendedName>
</protein>
<feature type="coiled-coil region" evidence="1">
    <location>
        <begin position="126"/>
        <end position="153"/>
    </location>
</feature>
<gene>
    <name evidence="2" type="ORF">R3I93_008313</name>
</gene>
<evidence type="ECO:0000256" key="1">
    <source>
        <dbReference type="SAM" id="Coils"/>
    </source>
</evidence>
<name>A0AAN9D6D6_9TELE</name>
<keyword evidence="1" id="KW-0175">Coiled coil</keyword>
<comment type="caution">
    <text evidence="2">The sequence shown here is derived from an EMBL/GenBank/DDBJ whole genome shotgun (WGS) entry which is preliminary data.</text>
</comment>
<evidence type="ECO:0008006" key="4">
    <source>
        <dbReference type="Google" id="ProtNLM"/>
    </source>
</evidence>
<accession>A0AAN9D6D6</accession>
<dbReference type="AlphaFoldDB" id="A0AAN9D6D6"/>
<evidence type="ECO:0000313" key="2">
    <source>
        <dbReference type="EMBL" id="KAK7160619.1"/>
    </source>
</evidence>
<reference evidence="2 3" key="1">
    <citation type="submission" date="2024-02" db="EMBL/GenBank/DDBJ databases">
        <title>Chromosome-level genome assembly of the Eurasian Minnow (Phoxinus phoxinus).</title>
        <authorList>
            <person name="Oriowo T.O."/>
            <person name="Martin S."/>
            <person name="Stange M."/>
            <person name="Chrysostomakis Y."/>
            <person name="Brown T."/>
            <person name="Winkler S."/>
            <person name="Kukowka S."/>
            <person name="Myers E.W."/>
            <person name="Bohne A."/>
        </authorList>
    </citation>
    <scope>NUCLEOTIDE SEQUENCE [LARGE SCALE GENOMIC DNA]</scope>
    <source>
        <strain evidence="2">ZFMK-TIS-60720</strain>
        <tissue evidence="2">Whole Organism</tissue>
    </source>
</reference>
<organism evidence="2 3">
    <name type="scientific">Phoxinus phoxinus</name>
    <name type="common">Eurasian minnow</name>
    <dbReference type="NCBI Taxonomy" id="58324"/>
    <lineage>
        <taxon>Eukaryota</taxon>
        <taxon>Metazoa</taxon>
        <taxon>Chordata</taxon>
        <taxon>Craniata</taxon>
        <taxon>Vertebrata</taxon>
        <taxon>Euteleostomi</taxon>
        <taxon>Actinopterygii</taxon>
        <taxon>Neopterygii</taxon>
        <taxon>Teleostei</taxon>
        <taxon>Ostariophysi</taxon>
        <taxon>Cypriniformes</taxon>
        <taxon>Leuciscidae</taxon>
        <taxon>Phoxininae</taxon>
        <taxon>Phoxinus</taxon>
    </lineage>
</organism>
<sequence length="267" mass="30645">MAPNPCATRWNSWFTAVQYHSEHFGVYKEFIEMEVDTCGRSAPQSVERLHEMLQNPDMAQSLQVETSIISKKCRRVIQLLDIFQSRRPVTTKVFDYLEDLHTHIVANAQLQYEAGTQYFEELDLTLAIKNHILNKVEQAYNNAEDKLSTYMSDGQPAINFLKEVRVFDPRHTAFMDESVVSYKYIPCFSAVPTDELDAYFIHLGPAALRASARGVVYLDVFWDGLQERMPVLSVLAKRYKDVIVNSADAERSNSIYKLVLCSRSRSV</sequence>
<proteinExistence type="predicted"/>
<evidence type="ECO:0000313" key="3">
    <source>
        <dbReference type="Proteomes" id="UP001364617"/>
    </source>
</evidence>
<keyword evidence="3" id="KW-1185">Reference proteome</keyword>
<dbReference type="EMBL" id="JAYKXH010000008">
    <property type="protein sequence ID" value="KAK7160619.1"/>
    <property type="molecule type" value="Genomic_DNA"/>
</dbReference>
<dbReference type="Proteomes" id="UP001364617">
    <property type="component" value="Unassembled WGS sequence"/>
</dbReference>